<name>A0ABZ0X1F3_9GAMM</name>
<gene>
    <name evidence="5" type="ORF">SR900_06890</name>
</gene>
<evidence type="ECO:0000313" key="6">
    <source>
        <dbReference type="Proteomes" id="UP001324185"/>
    </source>
</evidence>
<dbReference type="InterPro" id="IPR011206">
    <property type="entry name" value="Citrate_lyase_beta/mcl1/mcl2"/>
</dbReference>
<evidence type="ECO:0000256" key="2">
    <source>
        <dbReference type="ARBA" id="ARBA00022723"/>
    </source>
</evidence>
<evidence type="ECO:0000313" key="5">
    <source>
        <dbReference type="EMBL" id="WQG84198.1"/>
    </source>
</evidence>
<dbReference type="PANTHER" id="PTHR32308">
    <property type="entry name" value="LYASE BETA SUBUNIT, PUTATIVE (AFU_ORTHOLOGUE AFUA_4G13030)-RELATED"/>
    <property type="match status" value="1"/>
</dbReference>
<organism evidence="5 6">
    <name type="scientific">Kangiella aquimarina</name>
    <dbReference type="NCBI Taxonomy" id="261965"/>
    <lineage>
        <taxon>Bacteria</taxon>
        <taxon>Pseudomonadati</taxon>
        <taxon>Pseudomonadota</taxon>
        <taxon>Gammaproteobacteria</taxon>
        <taxon>Kangiellales</taxon>
        <taxon>Kangiellaceae</taxon>
        <taxon>Kangiella</taxon>
    </lineage>
</organism>
<reference evidence="5 6" key="1">
    <citation type="submission" date="2023-11" db="EMBL/GenBank/DDBJ databases">
        <title>MicrobeMod: A computational toolkit for identifying prokaryotic methylation and restriction-modification with nanopore sequencing.</title>
        <authorList>
            <person name="Crits-Christoph A."/>
            <person name="Kang S.C."/>
            <person name="Lee H."/>
            <person name="Ostrov N."/>
        </authorList>
    </citation>
    <scope>NUCLEOTIDE SEQUENCE [LARGE SCALE GENOMIC DNA]</scope>
    <source>
        <strain evidence="5 6">DSMZ 16071</strain>
    </source>
</reference>
<dbReference type="SUPFAM" id="SSF51621">
    <property type="entry name" value="Phosphoenolpyruvate/pyruvate domain"/>
    <property type="match status" value="1"/>
</dbReference>
<keyword evidence="5" id="KW-0456">Lyase</keyword>
<dbReference type="InterPro" id="IPR005000">
    <property type="entry name" value="Aldolase/citrate-lyase_domain"/>
</dbReference>
<dbReference type="RefSeq" id="WP_228127076.1">
    <property type="nucleotide sequence ID" value="NZ_CP140158.1"/>
</dbReference>
<keyword evidence="6" id="KW-1185">Reference proteome</keyword>
<accession>A0ABZ0X1F3</accession>
<dbReference type="PANTHER" id="PTHR32308:SF10">
    <property type="entry name" value="CITRATE LYASE SUBUNIT BETA"/>
    <property type="match status" value="1"/>
</dbReference>
<feature type="domain" description="HpcH/HpaI aldolase/citrate lyase" evidence="4">
    <location>
        <begin position="12"/>
        <end position="226"/>
    </location>
</feature>
<protein>
    <submittedName>
        <fullName evidence="5">CoA ester lyase</fullName>
    </submittedName>
</protein>
<keyword evidence="3" id="KW-0460">Magnesium</keyword>
<sequence length="302" mass="33980">MMESTLNYRPRRTMLYVPTHVERYLEKARGLAADSVIFDLQESVPPQHKQTARDGLIKAFSQSKDFEYSERIVRVNPLHTEWGKEDLEAIKNLDIDAILLPRIESADSLIQYIQQIDAIRSDKLDIMINIESPLGVMHAEEICAASDRVSCVVMGVTDLSNELKITQTNDRSGLLTSLSLVVLAARAYKKCVIDGPHFDLKNIQACEFSCRQARDLGFDGKAVVHPIQLAYTNDAFTPKLDDINRAKAIIEAINQANEEGRNVAVIDDRLIEPSLKEWAERVLTLYNTVKELGQNELIGASR</sequence>
<evidence type="ECO:0000256" key="1">
    <source>
        <dbReference type="ARBA" id="ARBA00001946"/>
    </source>
</evidence>
<dbReference type="Pfam" id="PF03328">
    <property type="entry name" value="HpcH_HpaI"/>
    <property type="match status" value="1"/>
</dbReference>
<evidence type="ECO:0000256" key="3">
    <source>
        <dbReference type="ARBA" id="ARBA00022842"/>
    </source>
</evidence>
<dbReference type="PIRSF" id="PIRSF015582">
    <property type="entry name" value="Cit_lyase_B"/>
    <property type="match status" value="1"/>
</dbReference>
<dbReference type="InterPro" id="IPR015813">
    <property type="entry name" value="Pyrv/PenolPyrv_kinase-like_dom"/>
</dbReference>
<dbReference type="Proteomes" id="UP001324185">
    <property type="component" value="Chromosome"/>
</dbReference>
<dbReference type="Gene3D" id="3.20.20.60">
    <property type="entry name" value="Phosphoenolpyruvate-binding domains"/>
    <property type="match status" value="1"/>
</dbReference>
<evidence type="ECO:0000259" key="4">
    <source>
        <dbReference type="Pfam" id="PF03328"/>
    </source>
</evidence>
<dbReference type="InterPro" id="IPR040442">
    <property type="entry name" value="Pyrv_kinase-like_dom_sf"/>
</dbReference>
<dbReference type="EMBL" id="CP140158">
    <property type="protein sequence ID" value="WQG84198.1"/>
    <property type="molecule type" value="Genomic_DNA"/>
</dbReference>
<dbReference type="GO" id="GO:0016829">
    <property type="term" value="F:lyase activity"/>
    <property type="evidence" value="ECO:0007669"/>
    <property type="project" value="UniProtKB-KW"/>
</dbReference>
<proteinExistence type="predicted"/>
<keyword evidence="2" id="KW-0479">Metal-binding</keyword>
<comment type="cofactor">
    <cofactor evidence="1">
        <name>Mg(2+)</name>
        <dbReference type="ChEBI" id="CHEBI:18420"/>
    </cofactor>
</comment>